<evidence type="ECO:0008006" key="4">
    <source>
        <dbReference type="Google" id="ProtNLM"/>
    </source>
</evidence>
<proteinExistence type="predicted"/>
<dbReference type="EMBL" id="BMJE01000003">
    <property type="protein sequence ID" value="GGB76840.1"/>
    <property type="molecule type" value="Genomic_DNA"/>
</dbReference>
<keyword evidence="1" id="KW-0732">Signal</keyword>
<evidence type="ECO:0000313" key="3">
    <source>
        <dbReference type="Proteomes" id="UP000615760"/>
    </source>
</evidence>
<evidence type="ECO:0000313" key="2">
    <source>
        <dbReference type="EMBL" id="GGB76840.1"/>
    </source>
</evidence>
<protein>
    <recommendedName>
        <fullName evidence="4">Ig-like domain-containing protein</fullName>
    </recommendedName>
</protein>
<name>A0ABQ1JUI5_9FLAO</name>
<sequence length="655" mass="66775">MKQNKHFLLILLVLVGYSAFAQVKIGDNPTTVGESSLLELESTNKALVLPRVTSTDAITTPVEGMILYDLSSGCVKVYENGAWSNCLSAASNSLSDTSNGTAIVASYSCSGASVGTMTEGEEVSGTTQTITANVTAAGSYNISATYDGVTFSKSGIFNAEGDQDIVLEATGTPNTAGEGTYTLNTTPNCSFTRSIGEPFNTTACTTTYGNNYPATVTVDGQSVTVTKSGTSSGTSSTITHCGVSSSSGFQNTDLNQFATYTFTVPLKNVQVYSVNNEESESQEGYTVSASLNGAAVPVQLVVAGGTCQDRFSTSQAGNEASIRNTVSAGFIGGIIFNISSASAYDEITITRLSTASGSNAHALAFCNAEAVPDNSSGGSAIIASYDCESGTATGTLTVGTAASGVTQTITVDVTAVGGYNISTSEVNGITWSASGTFSSTGEQAITLTASGTPTNAEVSTFTVGSSPSCTFNRTIGAAYTTATCGTSEIYGGNNFPITVSIDGTDVNVTRTGNSTTTTNNSTYCGNISGNGTWQSTATNAFATYTFDVPLNNVQVIGIGNENTEGDEGYTISASLDGVSVPVLAVGIAGNCLDSFDFTQDGNEASARNSGIASGGLILNISSTNAYDTITITRTADSGGSNRHALIFCNAEVVSN</sequence>
<keyword evidence="3" id="KW-1185">Reference proteome</keyword>
<organism evidence="2 3">
    <name type="scientific">Flavobacterium suaedae</name>
    <dbReference type="NCBI Taxonomy" id="1767027"/>
    <lineage>
        <taxon>Bacteria</taxon>
        <taxon>Pseudomonadati</taxon>
        <taxon>Bacteroidota</taxon>
        <taxon>Flavobacteriia</taxon>
        <taxon>Flavobacteriales</taxon>
        <taxon>Flavobacteriaceae</taxon>
        <taxon>Flavobacterium</taxon>
    </lineage>
</organism>
<evidence type="ECO:0000256" key="1">
    <source>
        <dbReference type="SAM" id="SignalP"/>
    </source>
</evidence>
<dbReference type="Proteomes" id="UP000615760">
    <property type="component" value="Unassembled WGS sequence"/>
</dbReference>
<feature type="signal peptide" evidence="1">
    <location>
        <begin position="1"/>
        <end position="21"/>
    </location>
</feature>
<comment type="caution">
    <text evidence="2">The sequence shown here is derived from an EMBL/GenBank/DDBJ whole genome shotgun (WGS) entry which is preliminary data.</text>
</comment>
<feature type="chain" id="PRO_5047164599" description="Ig-like domain-containing protein" evidence="1">
    <location>
        <begin position="22"/>
        <end position="655"/>
    </location>
</feature>
<gene>
    <name evidence="2" type="ORF">GCM10007424_16090</name>
</gene>
<accession>A0ABQ1JUI5</accession>
<dbReference type="RefSeq" id="WP_188620742.1">
    <property type="nucleotide sequence ID" value="NZ_BMJE01000003.1"/>
</dbReference>
<reference evidence="3" key="1">
    <citation type="journal article" date="2019" name="Int. J. Syst. Evol. Microbiol.">
        <title>The Global Catalogue of Microorganisms (GCM) 10K type strain sequencing project: providing services to taxonomists for standard genome sequencing and annotation.</title>
        <authorList>
            <consortium name="The Broad Institute Genomics Platform"/>
            <consortium name="The Broad Institute Genome Sequencing Center for Infectious Disease"/>
            <person name="Wu L."/>
            <person name="Ma J."/>
        </authorList>
    </citation>
    <scope>NUCLEOTIDE SEQUENCE [LARGE SCALE GENOMIC DNA]</scope>
    <source>
        <strain evidence="3">CGMCC 1.15461</strain>
    </source>
</reference>